<dbReference type="AlphaFoldDB" id="A0A4Y2VT11"/>
<evidence type="ECO:0000313" key="3">
    <source>
        <dbReference type="Proteomes" id="UP000499080"/>
    </source>
</evidence>
<gene>
    <name evidence="2" type="ORF">AVEN_109116_1</name>
    <name evidence="1" type="ORF">AVEN_242930_1</name>
</gene>
<keyword evidence="3" id="KW-1185">Reference proteome</keyword>
<dbReference type="OrthoDB" id="6818839at2759"/>
<organism evidence="1 3">
    <name type="scientific">Araneus ventricosus</name>
    <name type="common">Orbweaver spider</name>
    <name type="synonym">Epeira ventricosa</name>
    <dbReference type="NCBI Taxonomy" id="182803"/>
    <lineage>
        <taxon>Eukaryota</taxon>
        <taxon>Metazoa</taxon>
        <taxon>Ecdysozoa</taxon>
        <taxon>Arthropoda</taxon>
        <taxon>Chelicerata</taxon>
        <taxon>Arachnida</taxon>
        <taxon>Araneae</taxon>
        <taxon>Araneomorphae</taxon>
        <taxon>Entelegynae</taxon>
        <taxon>Araneoidea</taxon>
        <taxon>Araneidae</taxon>
        <taxon>Araneus</taxon>
    </lineage>
</organism>
<evidence type="ECO:0000313" key="2">
    <source>
        <dbReference type="EMBL" id="GBO26998.1"/>
    </source>
</evidence>
<evidence type="ECO:0008006" key="4">
    <source>
        <dbReference type="Google" id="ProtNLM"/>
    </source>
</evidence>
<reference evidence="1 3" key="1">
    <citation type="journal article" date="2019" name="Sci. Rep.">
        <title>Orb-weaving spider Araneus ventricosus genome elucidates the spidroin gene catalogue.</title>
        <authorList>
            <person name="Kono N."/>
            <person name="Nakamura H."/>
            <person name="Ohtoshi R."/>
            <person name="Moran D.A.P."/>
            <person name="Shinohara A."/>
            <person name="Yoshida Y."/>
            <person name="Fujiwara M."/>
            <person name="Mori M."/>
            <person name="Tomita M."/>
            <person name="Arakawa K."/>
        </authorList>
    </citation>
    <scope>NUCLEOTIDE SEQUENCE [LARGE SCALE GENOMIC DNA]</scope>
</reference>
<sequence>MSDCVVRGWRIKFKDWRTDFHEEEGQGRKSVATEYLASSRQLLEQFKWDVSDHPAYSPDLATSDFYLFIENKNWLGGQSFQKQQELQSNV</sequence>
<dbReference type="Gene3D" id="3.30.420.10">
    <property type="entry name" value="Ribonuclease H-like superfamily/Ribonuclease H"/>
    <property type="match status" value="1"/>
</dbReference>
<dbReference type="EMBL" id="BGPR01049935">
    <property type="protein sequence ID" value="GBO26937.1"/>
    <property type="molecule type" value="Genomic_DNA"/>
</dbReference>
<evidence type="ECO:0000313" key="1">
    <source>
        <dbReference type="EMBL" id="GBO26937.1"/>
    </source>
</evidence>
<dbReference type="Proteomes" id="UP000499080">
    <property type="component" value="Unassembled WGS sequence"/>
</dbReference>
<proteinExistence type="predicted"/>
<name>A0A4Y2VT11_ARAVE</name>
<dbReference type="InterPro" id="IPR036397">
    <property type="entry name" value="RNaseH_sf"/>
</dbReference>
<accession>A0A4Y2VT11</accession>
<comment type="caution">
    <text evidence="1">The sequence shown here is derived from an EMBL/GenBank/DDBJ whole genome shotgun (WGS) entry which is preliminary data.</text>
</comment>
<protein>
    <recommendedName>
        <fullName evidence="4">Histone-lysine N-methyltransferase SETMAR</fullName>
    </recommendedName>
</protein>
<dbReference type="GO" id="GO:0003676">
    <property type="term" value="F:nucleic acid binding"/>
    <property type="evidence" value="ECO:0007669"/>
    <property type="project" value="InterPro"/>
</dbReference>
<dbReference type="EMBL" id="BGPR01049997">
    <property type="protein sequence ID" value="GBO26998.1"/>
    <property type="molecule type" value="Genomic_DNA"/>
</dbReference>